<dbReference type="Proteomes" id="UP000823964">
    <property type="component" value="Unassembled WGS sequence"/>
</dbReference>
<dbReference type="Gene3D" id="1.25.40.10">
    <property type="entry name" value="Tetratricopeptide repeat domain"/>
    <property type="match status" value="2"/>
</dbReference>
<dbReference type="SUPFAM" id="SSF48452">
    <property type="entry name" value="TPR-like"/>
    <property type="match status" value="1"/>
</dbReference>
<dbReference type="InterPro" id="IPR011990">
    <property type="entry name" value="TPR-like_helical_dom_sf"/>
</dbReference>
<gene>
    <name evidence="2" type="ORF">H9862_05605</name>
</gene>
<reference evidence="2" key="2">
    <citation type="submission" date="2021-04" db="EMBL/GenBank/DDBJ databases">
        <authorList>
            <person name="Gilroy R."/>
        </authorList>
    </citation>
    <scope>NUCLEOTIDE SEQUENCE</scope>
    <source>
        <strain evidence="2">14975</strain>
    </source>
</reference>
<name>A0A9D2AI52_9BACT</name>
<evidence type="ECO:0000313" key="2">
    <source>
        <dbReference type="EMBL" id="HIX20063.1"/>
    </source>
</evidence>
<sequence>MRVSAGLLFLSLFSLLPARAGVEEARRALLDKRPADALEALEAEGVSPELDYWRGRCLAALGRYDEAGRLLQRVPKEHALFPYAARTLIFCWHACPDADLRRAVEGLEADAPDEVSRLASAALAEYDLYRASGDPAVTEKRLERAWPEGAESSAERRLLELYRLASGGRFDEALALCRRLEAEGEQDLQLKHRARLAMAEIYYRMAENGDEDQRAMSADKAEETLLQFISSNPDSPLLEDAFRRLHERGAFEASSYARDKLVEWAQDVKNEHRCCLALFECQVLSDRMSDGPISREIVNAALSSFPNEPVTKAILREQVRRMLAGGLTSQVEPYVKALDEEDPYRLFFTASTLKDSPREAHELYCRAARSAPSELRASALVNALICALRLGDEAEAARLMHAAKESPRLAAQLLTAEALYFAPSRPAEAARLLESLLQLPLSDSQKADATMDLVELLLTTTQETERAQALLDGLEDADLTAWSPEQMLRCTLLHELSLMAQLPDDVQEVNRRSLRKTEELMRRPGARRVLTDLRLHHAALLDEAGYHAEAAKEFKRWLAVEKSLPVKARYYLSAAQAYASLGTQEARREAVFYLQRCEQIDSPWRYRAIALHVELLLLEGRVEEALNMLSQALKGGDKASRTALSPIDRALLASALADALVMKGGEDASQGALRALEEALADKDLPVNWRFRLRLHHAMICLRADMTEKAIADFESIIKARPLAQEYGLKYGGLILYVAGAGEISAWLELGNYAKAAEAAERVADMADEASGKTRRFAKRLRNWAAQIRLMYPAK</sequence>
<feature type="signal peptide" evidence="1">
    <location>
        <begin position="1"/>
        <end position="20"/>
    </location>
</feature>
<reference evidence="2" key="1">
    <citation type="journal article" date="2021" name="PeerJ">
        <title>Extensive microbial diversity within the chicken gut microbiome revealed by metagenomics and culture.</title>
        <authorList>
            <person name="Gilroy R."/>
            <person name="Ravi A."/>
            <person name="Getino M."/>
            <person name="Pursley I."/>
            <person name="Horton D.L."/>
            <person name="Alikhan N.F."/>
            <person name="Baker D."/>
            <person name="Gharbi K."/>
            <person name="Hall N."/>
            <person name="Watson M."/>
            <person name="Adriaenssens E.M."/>
            <person name="Foster-Nyarko E."/>
            <person name="Jarju S."/>
            <person name="Secka A."/>
            <person name="Antonio M."/>
            <person name="Oren A."/>
            <person name="Chaudhuri R.R."/>
            <person name="La Ragione R."/>
            <person name="Hildebrand F."/>
            <person name="Pallen M.J."/>
        </authorList>
    </citation>
    <scope>NUCLEOTIDE SEQUENCE</scope>
    <source>
        <strain evidence="2">14975</strain>
    </source>
</reference>
<evidence type="ECO:0000256" key="1">
    <source>
        <dbReference type="SAM" id="SignalP"/>
    </source>
</evidence>
<organism evidence="2 3">
    <name type="scientific">Candidatus Akkermansia intestinigallinarum</name>
    <dbReference type="NCBI Taxonomy" id="2838431"/>
    <lineage>
        <taxon>Bacteria</taxon>
        <taxon>Pseudomonadati</taxon>
        <taxon>Verrucomicrobiota</taxon>
        <taxon>Verrucomicrobiia</taxon>
        <taxon>Verrucomicrobiales</taxon>
        <taxon>Akkermansiaceae</taxon>
        <taxon>Akkermansia</taxon>
    </lineage>
</organism>
<keyword evidence="1" id="KW-0732">Signal</keyword>
<proteinExistence type="predicted"/>
<evidence type="ECO:0000313" key="3">
    <source>
        <dbReference type="Proteomes" id="UP000823964"/>
    </source>
</evidence>
<protein>
    <submittedName>
        <fullName evidence="2">HrpB1 family type III secretion system apparatus protein</fullName>
    </submittedName>
</protein>
<dbReference type="AlphaFoldDB" id="A0A9D2AI52"/>
<accession>A0A9D2AI52</accession>
<comment type="caution">
    <text evidence="2">The sequence shown here is derived from an EMBL/GenBank/DDBJ whole genome shotgun (WGS) entry which is preliminary data.</text>
</comment>
<feature type="chain" id="PRO_5039116500" evidence="1">
    <location>
        <begin position="21"/>
        <end position="795"/>
    </location>
</feature>
<dbReference type="EMBL" id="DXFQ01000099">
    <property type="protein sequence ID" value="HIX20063.1"/>
    <property type="molecule type" value="Genomic_DNA"/>
</dbReference>